<dbReference type="AlphaFoldDB" id="A0A645G5X7"/>
<sequence>MKKLFLPAALLLAAGCTPSIETKNEVEIKPIEIKPMQIQIDVNVNVRVQKELKDAFGELDAAENKM</sequence>
<comment type="caution">
    <text evidence="1">The sequence shown here is derived from an EMBL/GenBank/DDBJ whole genome shotgun (WGS) entry which is preliminary data.</text>
</comment>
<accession>A0A645G5X7</accession>
<dbReference type="EMBL" id="VSSQ01070203">
    <property type="protein sequence ID" value="MPN22055.1"/>
    <property type="molecule type" value="Genomic_DNA"/>
</dbReference>
<proteinExistence type="predicted"/>
<dbReference type="PROSITE" id="PS51257">
    <property type="entry name" value="PROKAR_LIPOPROTEIN"/>
    <property type="match status" value="1"/>
</dbReference>
<gene>
    <name evidence="1" type="ORF">SDC9_169438</name>
</gene>
<reference evidence="1" key="1">
    <citation type="submission" date="2019-08" db="EMBL/GenBank/DDBJ databases">
        <authorList>
            <person name="Kucharzyk K."/>
            <person name="Murdoch R.W."/>
            <person name="Higgins S."/>
            <person name="Loffler F."/>
        </authorList>
    </citation>
    <scope>NUCLEOTIDE SEQUENCE</scope>
</reference>
<name>A0A645G5X7_9ZZZZ</name>
<evidence type="ECO:0008006" key="2">
    <source>
        <dbReference type="Google" id="ProtNLM"/>
    </source>
</evidence>
<protein>
    <recommendedName>
        <fullName evidence="2">YnbE-like lipoprotein</fullName>
    </recommendedName>
</protein>
<organism evidence="1">
    <name type="scientific">bioreactor metagenome</name>
    <dbReference type="NCBI Taxonomy" id="1076179"/>
    <lineage>
        <taxon>unclassified sequences</taxon>
        <taxon>metagenomes</taxon>
        <taxon>ecological metagenomes</taxon>
    </lineage>
</organism>
<evidence type="ECO:0000313" key="1">
    <source>
        <dbReference type="EMBL" id="MPN22055.1"/>
    </source>
</evidence>